<evidence type="ECO:0000256" key="5">
    <source>
        <dbReference type="ARBA" id="ARBA00022989"/>
    </source>
</evidence>
<evidence type="ECO:0000256" key="6">
    <source>
        <dbReference type="ARBA" id="ARBA00023136"/>
    </source>
</evidence>
<evidence type="ECO:0000256" key="3">
    <source>
        <dbReference type="ARBA" id="ARBA00022475"/>
    </source>
</evidence>
<evidence type="ECO:0000256" key="7">
    <source>
        <dbReference type="RuleBase" id="RU362048"/>
    </source>
</evidence>
<dbReference type="Proteomes" id="UP000017831">
    <property type="component" value="Unassembled WGS sequence"/>
</dbReference>
<feature type="transmembrane region" description="Helical" evidence="7">
    <location>
        <begin position="12"/>
        <end position="33"/>
    </location>
</feature>
<protein>
    <recommendedName>
        <fullName evidence="7">UPF0056 membrane protein</fullName>
    </recommendedName>
</protein>
<comment type="similarity">
    <text evidence="2 7">Belongs to the UPF0056 (MarC) family.</text>
</comment>
<accession>U6RG45</accession>
<name>U6RG45_9BACT</name>
<proteinExistence type="inferred from homology"/>
<evidence type="ECO:0000256" key="2">
    <source>
        <dbReference type="ARBA" id="ARBA00009784"/>
    </source>
</evidence>
<feature type="transmembrane region" description="Helical" evidence="7">
    <location>
        <begin position="71"/>
        <end position="93"/>
    </location>
</feature>
<feature type="transmembrane region" description="Helical" evidence="7">
    <location>
        <begin position="40"/>
        <end position="59"/>
    </location>
</feature>
<gene>
    <name evidence="8" type="ORF">HMPREF1534_01831</name>
</gene>
<dbReference type="RefSeq" id="WP_005939930.1">
    <property type="nucleotide sequence ID" value="NZ_KB890353.1"/>
</dbReference>
<evidence type="ECO:0000313" key="9">
    <source>
        <dbReference type="Proteomes" id="UP000017831"/>
    </source>
</evidence>
<dbReference type="AlphaFoldDB" id="U6RG45"/>
<sequence length="200" mass="22257">MFGSFDFQEFLSAFIVLFAVIDIIGSIPIILNLKQKGRNVNANKATFISFALLLGFFYAGDMMLKLFQVDIASFAVAGAFVIFLMSLEMILDIEIFKNQGPIKEATLVPLVFPLLAGAGAFTTLLSLRSEYAPVNIVIALVLNMVWVYVVLKLTDRIERFLGKGGIYVIRKFFGIILLAISARLFTANLTLLIEQFQNLK</sequence>
<evidence type="ECO:0000256" key="4">
    <source>
        <dbReference type="ARBA" id="ARBA00022692"/>
    </source>
</evidence>
<dbReference type="PANTHER" id="PTHR33508">
    <property type="entry name" value="UPF0056 MEMBRANE PROTEIN YHCE"/>
    <property type="match status" value="1"/>
</dbReference>
<keyword evidence="5 7" id="KW-1133">Transmembrane helix</keyword>
<evidence type="ECO:0000256" key="1">
    <source>
        <dbReference type="ARBA" id="ARBA00004651"/>
    </source>
</evidence>
<organism evidence="8 9">
    <name type="scientific">Phocaeicola massiliensis B84634 = Timone 84634 = DSM 17679 = JCM 13223</name>
    <dbReference type="NCBI Taxonomy" id="1121098"/>
    <lineage>
        <taxon>Bacteria</taxon>
        <taxon>Pseudomonadati</taxon>
        <taxon>Bacteroidota</taxon>
        <taxon>Bacteroidia</taxon>
        <taxon>Bacteroidales</taxon>
        <taxon>Bacteroidaceae</taxon>
        <taxon>Phocaeicola</taxon>
    </lineage>
</organism>
<dbReference type="GeneID" id="60062202"/>
<reference evidence="8 9" key="1">
    <citation type="submission" date="2013-04" db="EMBL/GenBank/DDBJ databases">
        <title>The Genome Sequence of Bacteroides massiliensis DSM 17679.</title>
        <authorList>
            <consortium name="The Broad Institute Genomics Platform"/>
            <person name="Earl A."/>
            <person name="Ward D."/>
            <person name="Feldgarden M."/>
            <person name="Gevers D."/>
            <person name="Martens E."/>
            <person name="Fenner L."/>
            <person name="Roux V."/>
            <person name="Mallet M.N."/>
            <person name="Raoult D."/>
            <person name="Walker B."/>
            <person name="Young S."/>
            <person name="Zeng Q."/>
            <person name="Gargeya S."/>
            <person name="Fitzgerald M."/>
            <person name="Haas B."/>
            <person name="Abouelleil A."/>
            <person name="Allen A.W."/>
            <person name="Alvarado L."/>
            <person name="Arachchi H.M."/>
            <person name="Berlin A.M."/>
            <person name="Chapman S.B."/>
            <person name="Gainer-Dewar J."/>
            <person name="Goldberg J."/>
            <person name="Griggs A."/>
            <person name="Gujja S."/>
            <person name="Hansen M."/>
            <person name="Howarth C."/>
            <person name="Imamovic A."/>
            <person name="Ireland A."/>
            <person name="Larimer J."/>
            <person name="McCowan C."/>
            <person name="Murphy C."/>
            <person name="Pearson M."/>
            <person name="Poon T.W."/>
            <person name="Priest M."/>
            <person name="Roberts A."/>
            <person name="Saif S."/>
            <person name="Shea T."/>
            <person name="Sisk P."/>
            <person name="Sykes S."/>
            <person name="Wortman J."/>
            <person name="Nusbaum C."/>
            <person name="Birren B."/>
        </authorList>
    </citation>
    <scope>NUCLEOTIDE SEQUENCE [LARGE SCALE GENOMIC DNA]</scope>
    <source>
        <strain evidence="9">B84634 / Timone 84634 / DSM 17679 / JCM 13223</strain>
    </source>
</reference>
<dbReference type="Pfam" id="PF01914">
    <property type="entry name" value="MarC"/>
    <property type="match status" value="1"/>
</dbReference>
<comment type="subcellular location">
    <subcellularLocation>
        <location evidence="1 7">Cell membrane</location>
        <topology evidence="1 7">Multi-pass membrane protein</topology>
    </subcellularLocation>
</comment>
<dbReference type="STRING" id="1121098.HMPREF1534_01831"/>
<dbReference type="GO" id="GO:0005886">
    <property type="term" value="C:plasma membrane"/>
    <property type="evidence" value="ECO:0007669"/>
    <property type="project" value="UniProtKB-SubCell"/>
</dbReference>
<dbReference type="eggNOG" id="COG2095">
    <property type="taxonomic scope" value="Bacteria"/>
</dbReference>
<dbReference type="InterPro" id="IPR002771">
    <property type="entry name" value="Multi_antbiot-R_MarC"/>
</dbReference>
<comment type="caution">
    <text evidence="8">The sequence shown here is derived from an EMBL/GenBank/DDBJ whole genome shotgun (WGS) entry which is preliminary data.</text>
</comment>
<dbReference type="HOGENOM" id="CLU_079909_1_0_10"/>
<feature type="transmembrane region" description="Helical" evidence="7">
    <location>
        <begin position="172"/>
        <end position="193"/>
    </location>
</feature>
<feature type="transmembrane region" description="Helical" evidence="7">
    <location>
        <begin position="105"/>
        <end position="125"/>
    </location>
</feature>
<keyword evidence="9" id="KW-1185">Reference proteome</keyword>
<keyword evidence="3" id="KW-1003">Cell membrane</keyword>
<evidence type="ECO:0000313" key="8">
    <source>
        <dbReference type="EMBL" id="EOA55017.1"/>
    </source>
</evidence>
<keyword evidence="4 7" id="KW-0812">Transmembrane</keyword>
<dbReference type="PANTHER" id="PTHR33508:SF1">
    <property type="entry name" value="UPF0056 MEMBRANE PROTEIN YHCE"/>
    <property type="match status" value="1"/>
</dbReference>
<dbReference type="EMBL" id="AQHY01000022">
    <property type="protein sequence ID" value="EOA55017.1"/>
    <property type="molecule type" value="Genomic_DNA"/>
</dbReference>
<dbReference type="PATRIC" id="fig|1121098.3.peg.1862"/>
<feature type="transmembrane region" description="Helical" evidence="7">
    <location>
        <begin position="131"/>
        <end position="151"/>
    </location>
</feature>
<keyword evidence="6 7" id="KW-0472">Membrane</keyword>
<dbReference type="OrthoDB" id="978595at2"/>